<dbReference type="EMBL" id="ML976669">
    <property type="protein sequence ID" value="KAF1975872.1"/>
    <property type="molecule type" value="Genomic_DNA"/>
</dbReference>
<evidence type="ECO:0000256" key="5">
    <source>
        <dbReference type="ARBA" id="ARBA00023002"/>
    </source>
</evidence>
<feature type="compositionally biased region" description="Basic and acidic residues" evidence="6">
    <location>
        <begin position="427"/>
        <end position="440"/>
    </location>
</feature>
<dbReference type="OrthoDB" id="2219495at2759"/>
<evidence type="ECO:0000313" key="9">
    <source>
        <dbReference type="Proteomes" id="UP000800036"/>
    </source>
</evidence>
<feature type="region of interest" description="Disordered" evidence="6">
    <location>
        <begin position="413"/>
        <end position="440"/>
    </location>
</feature>
<reference evidence="8" key="1">
    <citation type="journal article" date="2020" name="Stud. Mycol.">
        <title>101 Dothideomycetes genomes: a test case for predicting lifestyles and emergence of pathogens.</title>
        <authorList>
            <person name="Haridas S."/>
            <person name="Albert R."/>
            <person name="Binder M."/>
            <person name="Bloem J."/>
            <person name="Labutti K."/>
            <person name="Salamov A."/>
            <person name="Andreopoulos B."/>
            <person name="Baker S."/>
            <person name="Barry K."/>
            <person name="Bills G."/>
            <person name="Bluhm B."/>
            <person name="Cannon C."/>
            <person name="Castanera R."/>
            <person name="Culley D."/>
            <person name="Daum C."/>
            <person name="Ezra D."/>
            <person name="Gonzalez J."/>
            <person name="Henrissat B."/>
            <person name="Kuo A."/>
            <person name="Liang C."/>
            <person name="Lipzen A."/>
            <person name="Lutzoni F."/>
            <person name="Magnuson J."/>
            <person name="Mondo S."/>
            <person name="Nolan M."/>
            <person name="Ohm R."/>
            <person name="Pangilinan J."/>
            <person name="Park H.-J."/>
            <person name="Ramirez L."/>
            <person name="Alfaro M."/>
            <person name="Sun H."/>
            <person name="Tritt A."/>
            <person name="Yoshinaga Y."/>
            <person name="Zwiers L.-H."/>
            <person name="Turgeon B."/>
            <person name="Goodwin S."/>
            <person name="Spatafora J."/>
            <person name="Crous P."/>
            <person name="Grigoriev I."/>
        </authorList>
    </citation>
    <scope>NUCLEOTIDE SEQUENCE</scope>
    <source>
        <strain evidence="8">CBS 107.79</strain>
    </source>
</reference>
<dbReference type="Proteomes" id="UP000800036">
    <property type="component" value="Unassembled WGS sequence"/>
</dbReference>
<organism evidence="8 9">
    <name type="scientific">Bimuria novae-zelandiae CBS 107.79</name>
    <dbReference type="NCBI Taxonomy" id="1447943"/>
    <lineage>
        <taxon>Eukaryota</taxon>
        <taxon>Fungi</taxon>
        <taxon>Dikarya</taxon>
        <taxon>Ascomycota</taxon>
        <taxon>Pezizomycotina</taxon>
        <taxon>Dothideomycetes</taxon>
        <taxon>Pleosporomycetidae</taxon>
        <taxon>Pleosporales</taxon>
        <taxon>Massarineae</taxon>
        <taxon>Didymosphaeriaceae</taxon>
        <taxon>Bimuria</taxon>
    </lineage>
</organism>
<evidence type="ECO:0000259" key="7">
    <source>
        <dbReference type="Pfam" id="PF01266"/>
    </source>
</evidence>
<accession>A0A6A5VJ99</accession>
<dbReference type="Gene3D" id="3.50.50.60">
    <property type="entry name" value="FAD/NAD(P)-binding domain"/>
    <property type="match status" value="1"/>
</dbReference>
<evidence type="ECO:0000256" key="2">
    <source>
        <dbReference type="ARBA" id="ARBA00010989"/>
    </source>
</evidence>
<sequence>MATEEPTVLIIGAGTFGASAAYHLSKQYKDASRITLLDRWDTTSPLESKHAAAIDTNRIIRTDYASHLYCNLANEALHFWFWNMAVQGHFRKTGWVVLDKPEGGFGDAVRKTDVKVEELEKWDVMKGVRAEKFNGAYFNPEAGWCDAEKATRSFTKVALDLGVQRVTGVVEELLLKRGGTGVDGVRLSDRRVLSAEKIVLATGAWTSALMAPVEDMLGLREDERVERQITAVGRVSAYYALDERETQAMIDGGQPVIVVGGEVDIIRPSQLNRTLKVNDLSTEVVNTVTTPSGHCVTAPSRRNQNDVPERLKRESEKVISAAMPDWTKSRTPSRWRICYDAVTPSEDFLMCQYPHPQLANLYLAVGGSFHSYKFLPVAGAYMCNVLNGKSNGEEKDEAWGWKSGEWLEKCKGKGKEFGNSKRKRGRREFGKFEEGASAKL</sequence>
<dbReference type="GO" id="GO:0051698">
    <property type="term" value="F:saccharopine oxidase activity"/>
    <property type="evidence" value="ECO:0007669"/>
    <property type="project" value="TreeGrafter"/>
</dbReference>
<dbReference type="GO" id="GO:0050660">
    <property type="term" value="F:flavin adenine dinucleotide binding"/>
    <property type="evidence" value="ECO:0007669"/>
    <property type="project" value="InterPro"/>
</dbReference>
<proteinExistence type="inferred from homology"/>
<dbReference type="InterPro" id="IPR045170">
    <property type="entry name" value="MTOX"/>
</dbReference>
<evidence type="ECO:0000256" key="4">
    <source>
        <dbReference type="ARBA" id="ARBA00022827"/>
    </source>
</evidence>
<dbReference type="GO" id="GO:0008115">
    <property type="term" value="F:sarcosine oxidase activity"/>
    <property type="evidence" value="ECO:0007669"/>
    <property type="project" value="TreeGrafter"/>
</dbReference>
<name>A0A6A5VJ99_9PLEO</name>
<protein>
    <submittedName>
        <fullName evidence="8">Fructosyl amino acid oxidase</fullName>
    </submittedName>
</protein>
<evidence type="ECO:0000256" key="3">
    <source>
        <dbReference type="ARBA" id="ARBA00022630"/>
    </source>
</evidence>
<feature type="domain" description="FAD dependent oxidoreductase" evidence="7">
    <location>
        <begin position="8"/>
        <end position="383"/>
    </location>
</feature>
<gene>
    <name evidence="8" type="ORF">BU23DRAFT_588438</name>
</gene>
<dbReference type="InterPro" id="IPR006076">
    <property type="entry name" value="FAD-dep_OxRdtase"/>
</dbReference>
<dbReference type="InterPro" id="IPR036188">
    <property type="entry name" value="FAD/NAD-bd_sf"/>
</dbReference>
<dbReference type="AlphaFoldDB" id="A0A6A5VJ99"/>
<keyword evidence="4" id="KW-0274">FAD</keyword>
<dbReference type="PANTHER" id="PTHR10961">
    <property type="entry name" value="PEROXISOMAL SARCOSINE OXIDASE"/>
    <property type="match status" value="1"/>
</dbReference>
<dbReference type="SUPFAM" id="SSF51905">
    <property type="entry name" value="FAD/NAD(P)-binding domain"/>
    <property type="match status" value="1"/>
</dbReference>
<dbReference type="PANTHER" id="PTHR10961:SF37">
    <property type="entry name" value="FAD DEPENDENT OXIDOREDUCTASE DOMAIN-CONTAINING PROTEIN"/>
    <property type="match status" value="1"/>
</dbReference>
<comment type="cofactor">
    <cofactor evidence="1">
        <name>FAD</name>
        <dbReference type="ChEBI" id="CHEBI:57692"/>
    </cofactor>
</comment>
<keyword evidence="3" id="KW-0285">Flavoprotein</keyword>
<keyword evidence="5" id="KW-0560">Oxidoreductase</keyword>
<evidence type="ECO:0000256" key="1">
    <source>
        <dbReference type="ARBA" id="ARBA00001974"/>
    </source>
</evidence>
<dbReference type="Pfam" id="PF01266">
    <property type="entry name" value="DAO"/>
    <property type="match status" value="1"/>
</dbReference>
<keyword evidence="9" id="KW-1185">Reference proteome</keyword>
<evidence type="ECO:0000256" key="6">
    <source>
        <dbReference type="SAM" id="MobiDB-lite"/>
    </source>
</evidence>
<comment type="similarity">
    <text evidence="2">Belongs to the MSOX/MTOX family.</text>
</comment>
<dbReference type="Gene3D" id="3.30.9.10">
    <property type="entry name" value="D-Amino Acid Oxidase, subunit A, domain 2"/>
    <property type="match status" value="1"/>
</dbReference>
<evidence type="ECO:0000313" key="8">
    <source>
        <dbReference type="EMBL" id="KAF1975872.1"/>
    </source>
</evidence>